<evidence type="ECO:0000313" key="2">
    <source>
        <dbReference type="Proteomes" id="UP000053825"/>
    </source>
</evidence>
<proteinExistence type="predicted"/>
<reference evidence="1 2" key="1">
    <citation type="submission" date="2015-07" db="EMBL/GenBank/DDBJ databases">
        <title>The genome of Habropoda laboriosa.</title>
        <authorList>
            <person name="Pan H."/>
            <person name="Kapheim K."/>
        </authorList>
    </citation>
    <scope>NUCLEOTIDE SEQUENCE [LARGE SCALE GENOMIC DNA]</scope>
    <source>
        <strain evidence="1">0110345459</strain>
    </source>
</reference>
<evidence type="ECO:0000313" key="1">
    <source>
        <dbReference type="EMBL" id="KOC66664.1"/>
    </source>
</evidence>
<name>A0A0L7R753_9HYME</name>
<protein>
    <submittedName>
        <fullName evidence="1">Uncharacterized protein</fullName>
    </submittedName>
</protein>
<accession>A0A0L7R753</accession>
<gene>
    <name evidence="1" type="ORF">WH47_00873</name>
</gene>
<dbReference type="EMBL" id="KQ414643">
    <property type="protein sequence ID" value="KOC66664.1"/>
    <property type="molecule type" value="Genomic_DNA"/>
</dbReference>
<sequence>MQQKFIPKEPNLKSKICTMSREENDCIQNLCNNLQDTQLMAVENDMNTEHGLSEMIYLNKDTIIRLKHDLKDLLEQTEKNVLRIRSTLTCVTRLLSINDKKTTPSNVDIKEDHSTLKKENHTMVDKEVQVETCRKSIHCAEEKLKMPITEIIVTDTEIIDKSKLTQDTENDKENIKYENTRISDVSFMELENQLNITHAKPAEEYSIQLKTPIIPKYKQKRPLREYMALKSSVSFLETPDGKKFRSLCQINDINKSDLNATYISNKLLTDLNNLYSDSPESSL</sequence>
<keyword evidence="2" id="KW-1185">Reference proteome</keyword>
<dbReference type="OrthoDB" id="7684052at2759"/>
<dbReference type="AlphaFoldDB" id="A0A0L7R753"/>
<dbReference type="Proteomes" id="UP000053825">
    <property type="component" value="Unassembled WGS sequence"/>
</dbReference>
<organism evidence="1 2">
    <name type="scientific">Habropoda laboriosa</name>
    <dbReference type="NCBI Taxonomy" id="597456"/>
    <lineage>
        <taxon>Eukaryota</taxon>
        <taxon>Metazoa</taxon>
        <taxon>Ecdysozoa</taxon>
        <taxon>Arthropoda</taxon>
        <taxon>Hexapoda</taxon>
        <taxon>Insecta</taxon>
        <taxon>Pterygota</taxon>
        <taxon>Neoptera</taxon>
        <taxon>Endopterygota</taxon>
        <taxon>Hymenoptera</taxon>
        <taxon>Apocrita</taxon>
        <taxon>Aculeata</taxon>
        <taxon>Apoidea</taxon>
        <taxon>Anthophila</taxon>
        <taxon>Apidae</taxon>
        <taxon>Habropoda</taxon>
    </lineage>
</organism>